<evidence type="ECO:0000313" key="2">
    <source>
        <dbReference type="Proteomes" id="UP000035704"/>
    </source>
</evidence>
<protein>
    <submittedName>
        <fullName evidence="1">Phage head protein</fullName>
    </submittedName>
</protein>
<organism evidence="1 2">
    <name type="scientific">Clostridium aceticum</name>
    <dbReference type="NCBI Taxonomy" id="84022"/>
    <lineage>
        <taxon>Bacteria</taxon>
        <taxon>Bacillati</taxon>
        <taxon>Bacillota</taxon>
        <taxon>Clostridia</taxon>
        <taxon>Eubacteriales</taxon>
        <taxon>Clostridiaceae</taxon>
        <taxon>Clostridium</taxon>
    </lineage>
</organism>
<dbReference type="STRING" id="84022.CACET_c26950"/>
<accession>A0A0D8I8F3</accession>
<dbReference type="Pfam" id="PF03864">
    <property type="entry name" value="Phage_cap_E"/>
    <property type="match status" value="1"/>
</dbReference>
<dbReference type="AlphaFoldDB" id="A0A0D8I8F3"/>
<dbReference type="InterPro" id="IPR005564">
    <property type="entry name" value="Major_capsid_GpE"/>
</dbReference>
<evidence type="ECO:0000313" key="1">
    <source>
        <dbReference type="EMBL" id="AKL96140.1"/>
    </source>
</evidence>
<dbReference type="RefSeq" id="WP_044825176.1">
    <property type="nucleotide sequence ID" value="NZ_CP009687.1"/>
</dbReference>
<dbReference type="Proteomes" id="UP000035704">
    <property type="component" value="Chromosome"/>
</dbReference>
<gene>
    <name evidence="1" type="ORF">CACET_c26950</name>
</gene>
<dbReference type="Gene3D" id="3.30.1930.10">
    <property type="entry name" value="capsid protein of prophage domain"/>
    <property type="match status" value="1"/>
</dbReference>
<dbReference type="Gene3D" id="3.15.30.10">
    <property type="entry name" value="putative capsid protein of prophage domain like"/>
    <property type="match status" value="1"/>
</dbReference>
<dbReference type="EMBL" id="CP009687">
    <property type="protein sequence ID" value="AKL96140.1"/>
    <property type="molecule type" value="Genomic_DNA"/>
</dbReference>
<keyword evidence="2" id="KW-1185">Reference proteome</keyword>
<reference evidence="1 2" key="1">
    <citation type="submission" date="2014-10" db="EMBL/GenBank/DDBJ databases">
        <title>Genome sequence of Clostridium aceticum DSM 1496.</title>
        <authorList>
            <person name="Poehlein A."/>
            <person name="Schiel-Bengelsdorf B."/>
            <person name="Gottschalk G."/>
            <person name="Duerre P."/>
            <person name="Daniel R."/>
        </authorList>
    </citation>
    <scope>NUCLEOTIDE SEQUENCE [LARGE SCALE GENOMIC DNA]</scope>
    <source>
        <strain evidence="1 2">DSM 1496</strain>
    </source>
</reference>
<dbReference type="KEGG" id="cace:CACET_c26950"/>
<name>A0A0D8I8F3_9CLOT</name>
<dbReference type="PATRIC" id="fig|84022.5.peg.631"/>
<proteinExistence type="predicted"/>
<sequence>MKNIFDLVNAEEIATYYTNNPSNNIPYLGGTLFPPKKQLGLDLSWIKGHNGLPVALMPSAFDAKATLRDRIGISKIQTEMPFFREAMRIGEKERQELNKAAGSMNSAYVMPIIQRIYDDVNNLVEGAEVNNERMRMQLLSTGKISITANRVNYDYDYKFSPEHKETLLTGARWSNVESSTPIQDIQRWVNKIEENTGDKPTRAICTLKTWNYLLANKSVRLDMNPIGADNIILTDNMLKQYLSAKLGLTVAVYNKKYALTDGSTHQFFPDDVFTLIPEGNLGNTYFGTTPEESDLMSGNTDAKVQIVNTGVAITTIKEPHPVNVQTIVSEIALPSFEKIDSIFIAKVNEEL</sequence>
<dbReference type="OrthoDB" id="47969at2"/>